<accession>A0A2D2AT20</accession>
<organism evidence="6 7">
    <name type="scientific">Caulobacter mirabilis</name>
    <dbReference type="NCBI Taxonomy" id="69666"/>
    <lineage>
        <taxon>Bacteria</taxon>
        <taxon>Pseudomonadati</taxon>
        <taxon>Pseudomonadota</taxon>
        <taxon>Alphaproteobacteria</taxon>
        <taxon>Caulobacterales</taxon>
        <taxon>Caulobacteraceae</taxon>
        <taxon>Caulobacter</taxon>
    </lineage>
</organism>
<feature type="active site" description="Proton acceptor" evidence="3">
    <location>
        <position position="202"/>
    </location>
</feature>
<gene>
    <name evidence="6" type="ORF">CSW64_01280</name>
</gene>
<evidence type="ECO:0000313" key="6">
    <source>
        <dbReference type="EMBL" id="ATQ41136.1"/>
    </source>
</evidence>
<reference evidence="6 7" key="1">
    <citation type="submission" date="2017-10" db="EMBL/GenBank/DDBJ databases">
        <title>Genome sequence of Caulobacter mirabilis FWC38.</title>
        <authorList>
            <person name="Fiebig A."/>
            <person name="Crosson S."/>
        </authorList>
    </citation>
    <scope>NUCLEOTIDE SEQUENCE [LARGE SCALE GENOMIC DNA]</scope>
    <source>
        <strain evidence="6 7">FWC 38</strain>
    </source>
</reference>
<name>A0A2D2AT20_9CAUL</name>
<dbReference type="InterPro" id="IPR015421">
    <property type="entry name" value="PyrdxlP-dep_Trfase_major"/>
</dbReference>
<dbReference type="SUPFAM" id="SSF53383">
    <property type="entry name" value="PLP-dependent transferases"/>
    <property type="match status" value="1"/>
</dbReference>
<sequence length="384" mass="42285">MTTSATAEKPATAPQAGRQVPFFNYPALFAEHREEYLSTFEDVLQRGAYIMQRDLAEFEEALARYLGVKHAIGVADGTVALKIALTLAGVGPGDEVIVPSHTFIATAAAVHQVGATPVLCDCGPDSMIDVDSARHVLSSRTKAIMPVQLNGRTCDMDKVEAFAAEHGLKIVEDSCQAMGAKYRGRFAGTFGVAGSFSFFPAKTLGCFGDGGGLILEDDALAEQARELRDHGRGKDGKVHRFGINGRLDNIQAAILSVKLKRYDESIDRRRALARIYDARLSTVAELLLPPGPDSDPLRFDIFQNYEIQSERRDALREFLTARGVGTIMQWGGHMIHQFEDLNLKAHAPYAEEMSRRYMMLPLHPMLSDDDAHYVCDQIETFYNG</sequence>
<dbReference type="InterPro" id="IPR015422">
    <property type="entry name" value="PyrdxlP-dep_Trfase_small"/>
</dbReference>
<evidence type="ECO:0000256" key="2">
    <source>
        <dbReference type="ARBA" id="ARBA00037999"/>
    </source>
</evidence>
<dbReference type="PIRSF" id="PIRSF000390">
    <property type="entry name" value="PLP_StrS"/>
    <property type="match status" value="1"/>
</dbReference>
<proteinExistence type="inferred from homology"/>
<dbReference type="GO" id="GO:0008483">
    <property type="term" value="F:transaminase activity"/>
    <property type="evidence" value="ECO:0007669"/>
    <property type="project" value="TreeGrafter"/>
</dbReference>
<dbReference type="InterPro" id="IPR000653">
    <property type="entry name" value="DegT/StrS_aminotransferase"/>
</dbReference>
<evidence type="ECO:0000256" key="3">
    <source>
        <dbReference type="PIRSR" id="PIRSR000390-1"/>
    </source>
</evidence>
<dbReference type="AlphaFoldDB" id="A0A2D2AT20"/>
<dbReference type="CDD" id="cd00616">
    <property type="entry name" value="AHBA_syn"/>
    <property type="match status" value="1"/>
</dbReference>
<dbReference type="GO" id="GO:0030170">
    <property type="term" value="F:pyridoxal phosphate binding"/>
    <property type="evidence" value="ECO:0007669"/>
    <property type="project" value="TreeGrafter"/>
</dbReference>
<evidence type="ECO:0000256" key="4">
    <source>
        <dbReference type="PIRSR" id="PIRSR000390-2"/>
    </source>
</evidence>
<keyword evidence="1 4" id="KW-0663">Pyridoxal phosphate</keyword>
<comment type="similarity">
    <text evidence="2 5">Belongs to the DegT/DnrJ/EryC1 family.</text>
</comment>
<evidence type="ECO:0000256" key="1">
    <source>
        <dbReference type="ARBA" id="ARBA00022898"/>
    </source>
</evidence>
<dbReference type="KEGG" id="cmb:CSW64_01280"/>
<dbReference type="PANTHER" id="PTHR30244">
    <property type="entry name" value="TRANSAMINASE"/>
    <property type="match status" value="1"/>
</dbReference>
<dbReference type="EMBL" id="CP024201">
    <property type="protein sequence ID" value="ATQ41136.1"/>
    <property type="molecule type" value="Genomic_DNA"/>
</dbReference>
<dbReference type="InterPro" id="IPR015424">
    <property type="entry name" value="PyrdxlP-dep_Trfase"/>
</dbReference>
<dbReference type="PANTHER" id="PTHR30244:SF36">
    <property type="entry name" value="3-OXO-GLUCOSE-6-PHOSPHATE:GLUTAMATE AMINOTRANSFERASE"/>
    <property type="match status" value="1"/>
</dbReference>
<dbReference type="Gene3D" id="3.90.1150.10">
    <property type="entry name" value="Aspartate Aminotransferase, domain 1"/>
    <property type="match status" value="1"/>
</dbReference>
<dbReference type="OrthoDB" id="9768668at2"/>
<dbReference type="Proteomes" id="UP000228945">
    <property type="component" value="Chromosome"/>
</dbReference>
<dbReference type="Pfam" id="PF01041">
    <property type="entry name" value="DegT_DnrJ_EryC1"/>
    <property type="match status" value="1"/>
</dbReference>
<keyword evidence="7" id="KW-1185">Reference proteome</keyword>
<protein>
    <submittedName>
        <fullName evidence="6">Cell wall biogenesis protein</fullName>
    </submittedName>
</protein>
<feature type="modified residue" description="N6-(pyridoxal phosphate)lysine" evidence="4">
    <location>
        <position position="202"/>
    </location>
</feature>
<evidence type="ECO:0000256" key="5">
    <source>
        <dbReference type="RuleBase" id="RU004508"/>
    </source>
</evidence>
<evidence type="ECO:0000313" key="7">
    <source>
        <dbReference type="Proteomes" id="UP000228945"/>
    </source>
</evidence>
<dbReference type="Gene3D" id="3.40.640.10">
    <property type="entry name" value="Type I PLP-dependent aspartate aminotransferase-like (Major domain)"/>
    <property type="match status" value="1"/>
</dbReference>
<dbReference type="RefSeq" id="WP_099620393.1">
    <property type="nucleotide sequence ID" value="NZ_CP024201.1"/>
</dbReference>
<dbReference type="GO" id="GO:0000271">
    <property type="term" value="P:polysaccharide biosynthetic process"/>
    <property type="evidence" value="ECO:0007669"/>
    <property type="project" value="TreeGrafter"/>
</dbReference>